<protein>
    <submittedName>
        <fullName evidence="2">T9SS type A sorting domain-containing protein</fullName>
    </submittedName>
</protein>
<accession>A0AAW6I888</accession>
<name>A0AAW6I888_9BACT</name>
<comment type="caution">
    <text evidence="2">The sequence shown here is derived from an EMBL/GenBank/DDBJ whole genome shotgun (WGS) entry which is preliminary data.</text>
</comment>
<feature type="domain" description="Secretion system C-terminal sorting" evidence="1">
    <location>
        <begin position="156"/>
        <end position="234"/>
    </location>
</feature>
<dbReference type="Pfam" id="PF18962">
    <property type="entry name" value="Por_Secre_tail"/>
    <property type="match status" value="1"/>
</dbReference>
<proteinExistence type="predicted"/>
<dbReference type="EMBL" id="JAQPYX010000179">
    <property type="protein sequence ID" value="MDC7151239.1"/>
    <property type="molecule type" value="Genomic_DNA"/>
</dbReference>
<dbReference type="InterPro" id="IPR026444">
    <property type="entry name" value="Secre_tail"/>
</dbReference>
<dbReference type="AlphaFoldDB" id="A0AAW6I888"/>
<sequence length="244" mass="26325">MTFTASPFPAGMFTWSGYPMDLVSTSGASATFKTGRDGTSYATIKTAGGASMSGSVYVGKPVITIEGPNRAPNTDYAKYRAIYDGRCSPTKFEWILNPQGNNSVYGANTSTFDIAFYQTGSYQIVVRAANKFGMGEYTVSGVTVYDPNNRSASVAYPNPASQILYVDFTSIGEQLAQTFTSTAVQQKHYDVRLFNLQGSLVRTARSAGERISLDVSGLPGGNYFLHIYDGKGEKPVVQQIVVSH</sequence>
<dbReference type="NCBIfam" id="TIGR04183">
    <property type="entry name" value="Por_Secre_tail"/>
    <property type="match status" value="1"/>
</dbReference>
<evidence type="ECO:0000313" key="2">
    <source>
        <dbReference type="EMBL" id="MDC7151239.1"/>
    </source>
</evidence>
<evidence type="ECO:0000259" key="1">
    <source>
        <dbReference type="Pfam" id="PF18962"/>
    </source>
</evidence>
<dbReference type="RefSeq" id="WP_272698171.1">
    <property type="nucleotide sequence ID" value="NZ_CALEGY010000068.1"/>
</dbReference>
<reference evidence="2" key="1">
    <citation type="submission" date="2023-01" db="EMBL/GenBank/DDBJ databases">
        <title>Exploring GABA producing Bacteroides strains toward improving mental health.</title>
        <authorList>
            <person name="Yousuf B."/>
            <person name="Bouhlel N.E."/>
            <person name="Mottawea W."/>
            <person name="Hammami R."/>
        </authorList>
    </citation>
    <scope>NUCLEOTIDE SEQUENCE</scope>
    <source>
        <strain evidence="2">UO.H1047</strain>
    </source>
</reference>
<evidence type="ECO:0000313" key="3">
    <source>
        <dbReference type="Proteomes" id="UP001213646"/>
    </source>
</evidence>
<gene>
    <name evidence="2" type="ORF">PQG89_17800</name>
</gene>
<dbReference type="Proteomes" id="UP001213646">
    <property type="component" value="Unassembled WGS sequence"/>
</dbReference>
<organism evidence="2 3">
    <name type="scientific">Parabacteroides johnsonii</name>
    <dbReference type="NCBI Taxonomy" id="387661"/>
    <lineage>
        <taxon>Bacteria</taxon>
        <taxon>Pseudomonadati</taxon>
        <taxon>Bacteroidota</taxon>
        <taxon>Bacteroidia</taxon>
        <taxon>Bacteroidales</taxon>
        <taxon>Tannerellaceae</taxon>
        <taxon>Parabacteroides</taxon>
    </lineage>
</organism>